<evidence type="ECO:0000313" key="5">
    <source>
        <dbReference type="Proteomes" id="UP000482209"/>
    </source>
</evidence>
<comment type="caution">
    <text evidence="4">The sequence shown here is derived from an EMBL/GenBank/DDBJ whole genome shotgun (WGS) entry which is preliminary data.</text>
</comment>
<dbReference type="InterPro" id="IPR058240">
    <property type="entry name" value="rSAM_sf"/>
</dbReference>
<dbReference type="Pfam" id="PF04459">
    <property type="entry name" value="DUF512"/>
    <property type="match status" value="1"/>
</dbReference>
<name>A0A6L5XZJ1_9FIRM</name>
<dbReference type="Pfam" id="PF19238">
    <property type="entry name" value="Radical_SAM_2"/>
    <property type="match status" value="1"/>
</dbReference>
<dbReference type="Gene3D" id="3.20.20.70">
    <property type="entry name" value="Aldolase class I"/>
    <property type="match status" value="1"/>
</dbReference>
<dbReference type="InterPro" id="IPR007549">
    <property type="entry name" value="DUF512"/>
</dbReference>
<feature type="domain" description="PDZ" evidence="2">
    <location>
        <begin position="6"/>
        <end position="44"/>
    </location>
</feature>
<sequence>MKGHKITEVAPGSIGEELELEPGDILLSINDCEIKDVFDYHYYMNEEYLTVLVRKQNGEEWELDIEKEYEEDLGLSFSEGLMDAYRSCHNKCMFCFIDQMPPGMRDTLYFKDDDARLSFLQGNYITLTNMKEEDLERIILYKLSPINISIHTMNPELRCKMLHNRFAGDALQKVKRLYEAGIEMNSQIVLCKGYNDGEELERSIKELSELLPYMRSLSVVPVGLTKYRDNLVQLEKFEKEDAKKVLELIHEWQEKLLKEHGTRFVFPSDEWYLIAEEEIPNEEYYEGYGQIENGVGMIRSLVDEVDEELECISREQKEIRSKTISLATGRLAAPILEKIIKKVNCIYPGIRGKVYMIENDFFGHDITVAGLLTGQDIIKQLKGKELGDYLILPDVLLRSGEEVLLDDLTVNDLEKELGIKIRIVASDGASLVRTIVLDE</sequence>
<dbReference type="InterPro" id="IPR036034">
    <property type="entry name" value="PDZ_sf"/>
</dbReference>
<evidence type="ECO:0000259" key="1">
    <source>
        <dbReference type="Pfam" id="PF04459"/>
    </source>
</evidence>
<feature type="domain" description="Putative radical SAM N-terminal" evidence="3">
    <location>
        <begin position="67"/>
        <end position="217"/>
    </location>
</feature>
<protein>
    <submittedName>
        <fullName evidence="4">DUF512 domain-containing protein</fullName>
    </submittedName>
</protein>
<organism evidence="4 5">
    <name type="scientific">Velocimicrobium porci</name>
    <dbReference type="NCBI Taxonomy" id="2606634"/>
    <lineage>
        <taxon>Bacteria</taxon>
        <taxon>Bacillati</taxon>
        <taxon>Bacillota</taxon>
        <taxon>Clostridia</taxon>
        <taxon>Lachnospirales</taxon>
        <taxon>Lachnospiraceae</taxon>
        <taxon>Velocimicrobium</taxon>
    </lineage>
</organism>
<dbReference type="SUPFAM" id="SSF102114">
    <property type="entry name" value="Radical SAM enzymes"/>
    <property type="match status" value="1"/>
</dbReference>
<evidence type="ECO:0000259" key="2">
    <source>
        <dbReference type="Pfam" id="PF17820"/>
    </source>
</evidence>
<dbReference type="AlphaFoldDB" id="A0A6L5XZJ1"/>
<dbReference type="InterPro" id="IPR045375">
    <property type="entry name" value="Put_radical_SAM-like_N"/>
</dbReference>
<proteinExistence type="predicted"/>
<gene>
    <name evidence="4" type="ORF">FYJ58_08885</name>
</gene>
<reference evidence="4 5" key="1">
    <citation type="submission" date="2019-08" db="EMBL/GenBank/DDBJ databases">
        <title>In-depth cultivation of the pig gut microbiome towards novel bacterial diversity and tailored functional studies.</title>
        <authorList>
            <person name="Wylensek D."/>
            <person name="Hitch T.C.A."/>
            <person name="Clavel T."/>
        </authorList>
    </citation>
    <scope>NUCLEOTIDE SEQUENCE [LARGE SCALE GENOMIC DNA]</scope>
    <source>
        <strain evidence="4 5">WCA-693-APC-MOT-I</strain>
    </source>
</reference>
<dbReference type="RefSeq" id="WP_154519394.1">
    <property type="nucleotide sequence ID" value="NZ_VUMT01000012.1"/>
</dbReference>
<feature type="domain" description="DUF512" evidence="1">
    <location>
        <begin position="220"/>
        <end position="425"/>
    </location>
</feature>
<evidence type="ECO:0000259" key="3">
    <source>
        <dbReference type="Pfam" id="PF19238"/>
    </source>
</evidence>
<dbReference type="Pfam" id="PF17820">
    <property type="entry name" value="PDZ_6"/>
    <property type="match status" value="1"/>
</dbReference>
<evidence type="ECO:0000313" key="4">
    <source>
        <dbReference type="EMBL" id="MSS63987.1"/>
    </source>
</evidence>
<accession>A0A6L5XZJ1</accession>
<dbReference type="InterPro" id="IPR041489">
    <property type="entry name" value="PDZ_6"/>
</dbReference>
<dbReference type="InterPro" id="IPR013785">
    <property type="entry name" value="Aldolase_TIM"/>
</dbReference>
<dbReference type="Proteomes" id="UP000482209">
    <property type="component" value="Unassembled WGS sequence"/>
</dbReference>
<keyword evidence="5" id="KW-1185">Reference proteome</keyword>
<dbReference type="EMBL" id="VUMT01000012">
    <property type="protein sequence ID" value="MSS63987.1"/>
    <property type="molecule type" value="Genomic_DNA"/>
</dbReference>
<dbReference type="SUPFAM" id="SSF50156">
    <property type="entry name" value="PDZ domain-like"/>
    <property type="match status" value="1"/>
</dbReference>
<dbReference type="Gene3D" id="2.30.42.10">
    <property type="match status" value="1"/>
</dbReference>